<dbReference type="EMBL" id="FQUU01000012">
    <property type="protein sequence ID" value="SHF50953.1"/>
    <property type="molecule type" value="Genomic_DNA"/>
</dbReference>
<organism evidence="1 2">
    <name type="scientific">Flavisolibacter ginsengisoli DSM 18119</name>
    <dbReference type="NCBI Taxonomy" id="1121884"/>
    <lineage>
        <taxon>Bacteria</taxon>
        <taxon>Pseudomonadati</taxon>
        <taxon>Bacteroidota</taxon>
        <taxon>Chitinophagia</taxon>
        <taxon>Chitinophagales</taxon>
        <taxon>Chitinophagaceae</taxon>
        <taxon>Flavisolibacter</taxon>
    </lineage>
</organism>
<evidence type="ECO:0000313" key="1">
    <source>
        <dbReference type="EMBL" id="SHF50953.1"/>
    </source>
</evidence>
<dbReference type="SUPFAM" id="SSF48452">
    <property type="entry name" value="TPR-like"/>
    <property type="match status" value="1"/>
</dbReference>
<gene>
    <name evidence="1" type="ORF">SAMN02745131_02811</name>
</gene>
<name>A0A1M5C878_9BACT</name>
<keyword evidence="2" id="KW-1185">Reference proteome</keyword>
<reference evidence="1 2" key="1">
    <citation type="submission" date="2016-11" db="EMBL/GenBank/DDBJ databases">
        <authorList>
            <person name="Jaros S."/>
            <person name="Januszkiewicz K."/>
            <person name="Wedrychowicz H."/>
        </authorList>
    </citation>
    <scope>NUCLEOTIDE SEQUENCE [LARGE SCALE GENOMIC DNA]</scope>
    <source>
        <strain evidence="1 2">DSM 18119</strain>
    </source>
</reference>
<dbReference type="RefSeq" id="WP_072835974.1">
    <property type="nucleotide sequence ID" value="NZ_FQUU01000012.1"/>
</dbReference>
<dbReference type="Pfam" id="PF13181">
    <property type="entry name" value="TPR_8"/>
    <property type="match status" value="1"/>
</dbReference>
<dbReference type="SMART" id="SM00028">
    <property type="entry name" value="TPR"/>
    <property type="match status" value="2"/>
</dbReference>
<protein>
    <submittedName>
        <fullName evidence="1">Uncharacterized protein</fullName>
    </submittedName>
</protein>
<proteinExistence type="predicted"/>
<dbReference type="InterPro" id="IPR011990">
    <property type="entry name" value="TPR-like_helical_dom_sf"/>
</dbReference>
<dbReference type="OrthoDB" id="791132at2"/>
<dbReference type="Proteomes" id="UP000184048">
    <property type="component" value="Unassembled WGS sequence"/>
</dbReference>
<dbReference type="InterPro" id="IPR019734">
    <property type="entry name" value="TPR_rpt"/>
</dbReference>
<dbReference type="STRING" id="1121884.SAMN02745131_02811"/>
<accession>A0A1M5C878</accession>
<dbReference type="AlphaFoldDB" id="A0A1M5C878"/>
<sequence>MNSQQVEIYLEAENDVINKNYVEAFRKYESILFDEPGNAATHNSLGWIYKTQMDDYANAENHYKAAINGDPSYPHSYLNYMILLMDLERYNDIQALAKRASEVEAVDKSWIQHRLGLVEELQLQFDKAINFYEKAILFSLNDEKIKGYKEDIARCEEKRELLSKHSSHK</sequence>
<dbReference type="Gene3D" id="1.25.40.10">
    <property type="entry name" value="Tetratricopeptide repeat domain"/>
    <property type="match status" value="1"/>
</dbReference>
<evidence type="ECO:0000313" key="2">
    <source>
        <dbReference type="Proteomes" id="UP000184048"/>
    </source>
</evidence>